<dbReference type="CDD" id="cd03221">
    <property type="entry name" value="ABCF_EF-3"/>
    <property type="match status" value="2"/>
</dbReference>
<dbReference type="Pfam" id="PF00005">
    <property type="entry name" value="ABC_tran"/>
    <property type="match status" value="2"/>
</dbReference>
<evidence type="ECO:0000256" key="1">
    <source>
        <dbReference type="ARBA" id="ARBA00022737"/>
    </source>
</evidence>
<feature type="coiled-coil region" evidence="4">
    <location>
        <begin position="268"/>
        <end position="345"/>
    </location>
</feature>
<evidence type="ECO:0000256" key="2">
    <source>
        <dbReference type="ARBA" id="ARBA00022741"/>
    </source>
</evidence>
<dbReference type="PANTHER" id="PTHR19211:SF14">
    <property type="entry name" value="ATP-BINDING CASSETTE SUB-FAMILY F MEMBER 1"/>
    <property type="match status" value="1"/>
</dbReference>
<dbReference type="InterPro" id="IPR017871">
    <property type="entry name" value="ABC_transporter-like_CS"/>
</dbReference>
<dbReference type="InterPro" id="IPR050611">
    <property type="entry name" value="ABCF"/>
</dbReference>
<evidence type="ECO:0000259" key="5">
    <source>
        <dbReference type="PROSITE" id="PS50893"/>
    </source>
</evidence>
<dbReference type="GO" id="GO:0016887">
    <property type="term" value="F:ATP hydrolysis activity"/>
    <property type="evidence" value="ECO:0007669"/>
    <property type="project" value="InterPro"/>
</dbReference>
<reference evidence="7" key="1">
    <citation type="submission" date="2016-06" db="EMBL/GenBank/DDBJ databases">
        <authorList>
            <person name="Varghese N."/>
            <person name="Submissions Spin"/>
        </authorList>
    </citation>
    <scope>NUCLEOTIDE SEQUENCE [LARGE SCALE GENOMIC DNA]</scope>
    <source>
        <strain evidence="7">DSM 43903</strain>
    </source>
</reference>
<dbReference type="InterPro" id="IPR027417">
    <property type="entry name" value="P-loop_NTPase"/>
</dbReference>
<keyword evidence="2" id="KW-0547">Nucleotide-binding</keyword>
<name>A0A1C6UR04_9ACTN</name>
<keyword evidence="4" id="KW-0175">Coiled coil</keyword>
<protein>
    <submittedName>
        <fullName evidence="6">Macrolide transport system ATP-binding/permease protein</fullName>
    </submittedName>
</protein>
<feature type="domain" description="ABC transporter" evidence="5">
    <location>
        <begin position="26"/>
        <end position="280"/>
    </location>
</feature>
<evidence type="ECO:0000256" key="3">
    <source>
        <dbReference type="ARBA" id="ARBA00022840"/>
    </source>
</evidence>
<dbReference type="InterPro" id="IPR003439">
    <property type="entry name" value="ABC_transporter-like_ATP-bd"/>
</dbReference>
<dbReference type="Pfam" id="PF12848">
    <property type="entry name" value="ABC_tran_Xtn"/>
    <property type="match status" value="1"/>
</dbReference>
<dbReference type="STRING" id="47855.GA0070606_2615"/>
<sequence length="556" mass="60542">MLRPGGQSIPSFDSAIGVRVTNVSVLHARDLIKVYGDRIVLDGVSLSAGPGQRLGMVGENGVGKSTLLRLLSGEEEPDGGEVQRPADTEFLRQELPFPADAPVGAVVDDALAEFHRVRDRLDELGEILAARPEEEAALTEYGDLLGWAQDHDLWDAGHRAKLVLDGLGLSAVDSERPLGSLSGGQRTRLGLAALLIRQPQAVLLDEPTNHLDDEAVTFLEGRLARLPGAVVLASHDRAFLDAVCTDIIDLDPSRGGVTRYGGTYSDYLEVKRTERARWEQQYETEQKELKELRQAVVTTAHEVNHARTIKDNNKIGYDRHGGRVQKQISRRVRNAQQRLDELTANQVRRPPAQLSLTVALTENGPREGSVSLRLVRVNGRLTIDDLTVNTGERLLITGPNGAGKSTLLRVLAGQLAPDAGTAHRSAGLRVALLEQDVEFPDPERSALSYYLEAAGEDPAVPLSRLGLLAGRDAERPVGLLSTGQRRRVALAVLVARPPDVLLLDEPTNHLSLRLVEELEEALRSAPGGVVVASHDRWLRRGWQGTELALLDGRVRV</sequence>
<dbReference type="EMBL" id="FMHZ01000002">
    <property type="protein sequence ID" value="SCL56482.1"/>
    <property type="molecule type" value="Genomic_DNA"/>
</dbReference>
<dbReference type="SMART" id="SM00382">
    <property type="entry name" value="AAA"/>
    <property type="match status" value="2"/>
</dbReference>
<gene>
    <name evidence="6" type="ORF">GA0070606_2615</name>
</gene>
<dbReference type="GO" id="GO:0005524">
    <property type="term" value="F:ATP binding"/>
    <property type="evidence" value="ECO:0007669"/>
    <property type="project" value="UniProtKB-KW"/>
</dbReference>
<evidence type="ECO:0000256" key="4">
    <source>
        <dbReference type="SAM" id="Coils"/>
    </source>
</evidence>
<dbReference type="SUPFAM" id="SSF52540">
    <property type="entry name" value="P-loop containing nucleoside triphosphate hydrolases"/>
    <property type="match status" value="2"/>
</dbReference>
<dbReference type="Gene3D" id="3.40.50.300">
    <property type="entry name" value="P-loop containing nucleotide triphosphate hydrolases"/>
    <property type="match status" value="2"/>
</dbReference>
<dbReference type="Proteomes" id="UP000199001">
    <property type="component" value="Unassembled WGS sequence"/>
</dbReference>
<dbReference type="PROSITE" id="PS00211">
    <property type="entry name" value="ABC_TRANSPORTER_1"/>
    <property type="match status" value="1"/>
</dbReference>
<dbReference type="AlphaFoldDB" id="A0A1C6UR04"/>
<evidence type="ECO:0000313" key="6">
    <source>
        <dbReference type="EMBL" id="SCL56482.1"/>
    </source>
</evidence>
<organism evidence="6 7">
    <name type="scientific">Micromonospora citrea</name>
    <dbReference type="NCBI Taxonomy" id="47855"/>
    <lineage>
        <taxon>Bacteria</taxon>
        <taxon>Bacillati</taxon>
        <taxon>Actinomycetota</taxon>
        <taxon>Actinomycetes</taxon>
        <taxon>Micromonosporales</taxon>
        <taxon>Micromonosporaceae</taxon>
        <taxon>Micromonospora</taxon>
    </lineage>
</organism>
<dbReference type="InterPro" id="IPR003593">
    <property type="entry name" value="AAA+_ATPase"/>
</dbReference>
<dbReference type="InterPro" id="IPR032781">
    <property type="entry name" value="ABC_tran_Xtn"/>
</dbReference>
<keyword evidence="3 6" id="KW-0067">ATP-binding</keyword>
<keyword evidence="1" id="KW-0677">Repeat</keyword>
<evidence type="ECO:0000313" key="7">
    <source>
        <dbReference type="Proteomes" id="UP000199001"/>
    </source>
</evidence>
<dbReference type="PANTHER" id="PTHR19211">
    <property type="entry name" value="ATP-BINDING TRANSPORT PROTEIN-RELATED"/>
    <property type="match status" value="1"/>
</dbReference>
<keyword evidence="7" id="KW-1185">Reference proteome</keyword>
<proteinExistence type="predicted"/>
<dbReference type="PROSITE" id="PS50893">
    <property type="entry name" value="ABC_TRANSPORTER_2"/>
    <property type="match status" value="2"/>
</dbReference>
<dbReference type="FunFam" id="3.40.50.300:FF:000011">
    <property type="entry name" value="Putative ABC transporter ATP-binding component"/>
    <property type="match status" value="1"/>
</dbReference>
<feature type="domain" description="ABC transporter" evidence="5">
    <location>
        <begin position="365"/>
        <end position="556"/>
    </location>
</feature>
<accession>A0A1C6UR04</accession>